<sequence length="122" mass="13951">MDSSNISDIDKFHAALPLLISDKRYLKAEVLLINASKPSLQRIVSEADELWKSNNLSEANFKLERALRISKEEASIYLRLAHIRLEQGYFKESKAFAARGSMIADLSSWERLLLNVYLKINP</sequence>
<evidence type="ECO:0000313" key="1">
    <source>
        <dbReference type="EMBL" id="SVA47815.1"/>
    </source>
</evidence>
<organism evidence="1">
    <name type="scientific">marine metagenome</name>
    <dbReference type="NCBI Taxonomy" id="408172"/>
    <lineage>
        <taxon>unclassified sequences</taxon>
        <taxon>metagenomes</taxon>
        <taxon>ecological metagenomes</taxon>
    </lineage>
</organism>
<evidence type="ECO:0008006" key="2">
    <source>
        <dbReference type="Google" id="ProtNLM"/>
    </source>
</evidence>
<reference evidence="1" key="1">
    <citation type="submission" date="2018-05" db="EMBL/GenBank/DDBJ databases">
        <authorList>
            <person name="Lanie J.A."/>
            <person name="Ng W.-L."/>
            <person name="Kazmierczak K.M."/>
            <person name="Andrzejewski T.M."/>
            <person name="Davidsen T.M."/>
            <person name="Wayne K.J."/>
            <person name="Tettelin H."/>
            <person name="Glass J.I."/>
            <person name="Rusch D."/>
            <person name="Podicherti R."/>
            <person name="Tsui H.-C.T."/>
            <person name="Winkler M.E."/>
        </authorList>
    </citation>
    <scope>NUCLEOTIDE SEQUENCE</scope>
</reference>
<dbReference type="SUPFAM" id="SSF48452">
    <property type="entry name" value="TPR-like"/>
    <property type="match status" value="1"/>
</dbReference>
<dbReference type="InterPro" id="IPR011990">
    <property type="entry name" value="TPR-like_helical_dom_sf"/>
</dbReference>
<proteinExistence type="predicted"/>
<dbReference type="EMBL" id="UINC01010776">
    <property type="protein sequence ID" value="SVA47815.1"/>
    <property type="molecule type" value="Genomic_DNA"/>
</dbReference>
<name>A0A381W5P0_9ZZZZ</name>
<protein>
    <recommendedName>
        <fullName evidence="2">MalT-like TPR region domain-containing protein</fullName>
    </recommendedName>
</protein>
<dbReference type="AlphaFoldDB" id="A0A381W5P0"/>
<dbReference type="Gene3D" id="1.25.40.10">
    <property type="entry name" value="Tetratricopeptide repeat domain"/>
    <property type="match status" value="1"/>
</dbReference>
<gene>
    <name evidence="1" type="ORF">METZ01_LOCUS100669</name>
</gene>
<accession>A0A381W5P0</accession>